<evidence type="ECO:0000256" key="2">
    <source>
        <dbReference type="SAM" id="SignalP"/>
    </source>
</evidence>
<sequence length="110" mass="12702">MSKLMLIIALLTVLAIMSQIEWRQQFLGDVDPQKQLPEREQVVKEKIILIQEKSIHKLNEAIQNLNEQLKKCACFNVTLNNSTLSSPAEHVTEEHMMDDEFGQQEEVPEN</sequence>
<dbReference type="AlphaFoldDB" id="A0A9N7NRC3"/>
<keyword evidence="2" id="KW-0732">Signal</keyword>
<feature type="signal peptide" evidence="2">
    <location>
        <begin position="1"/>
        <end position="22"/>
    </location>
</feature>
<evidence type="ECO:0000256" key="1">
    <source>
        <dbReference type="SAM" id="MobiDB-lite"/>
    </source>
</evidence>
<evidence type="ECO:0000313" key="3">
    <source>
        <dbReference type="EMBL" id="CAA0841324.1"/>
    </source>
</evidence>
<proteinExistence type="predicted"/>
<comment type="caution">
    <text evidence="3">The sequence shown here is derived from an EMBL/GenBank/DDBJ whole genome shotgun (WGS) entry which is preliminary data.</text>
</comment>
<feature type="chain" id="PRO_5040111363" evidence="2">
    <location>
        <begin position="23"/>
        <end position="110"/>
    </location>
</feature>
<dbReference type="OrthoDB" id="1930404at2759"/>
<dbReference type="PANTHER" id="PTHR34564">
    <property type="entry name" value="PEPTIDYL-PROLYL CIS-TRANS ISOMERASE G"/>
    <property type="match status" value="1"/>
</dbReference>
<reference evidence="3" key="1">
    <citation type="submission" date="2019-12" db="EMBL/GenBank/DDBJ databases">
        <authorList>
            <person name="Scholes J."/>
        </authorList>
    </citation>
    <scope>NUCLEOTIDE SEQUENCE</scope>
</reference>
<dbReference type="EMBL" id="CACSLK010034108">
    <property type="protein sequence ID" value="CAA0841324.1"/>
    <property type="molecule type" value="Genomic_DNA"/>
</dbReference>
<feature type="compositionally biased region" description="Acidic residues" evidence="1">
    <location>
        <begin position="96"/>
        <end position="110"/>
    </location>
</feature>
<accession>A0A9N7NRC3</accession>
<dbReference type="PANTHER" id="PTHR34564:SF3">
    <property type="entry name" value="PEPTIDYL-PROLYL CIS-TRANS ISOMERASE G"/>
    <property type="match status" value="1"/>
</dbReference>
<feature type="region of interest" description="Disordered" evidence="1">
    <location>
        <begin position="90"/>
        <end position="110"/>
    </location>
</feature>
<organism evidence="3 4">
    <name type="scientific">Striga hermonthica</name>
    <name type="common">Purple witchweed</name>
    <name type="synonym">Buchnera hermonthica</name>
    <dbReference type="NCBI Taxonomy" id="68872"/>
    <lineage>
        <taxon>Eukaryota</taxon>
        <taxon>Viridiplantae</taxon>
        <taxon>Streptophyta</taxon>
        <taxon>Embryophyta</taxon>
        <taxon>Tracheophyta</taxon>
        <taxon>Spermatophyta</taxon>
        <taxon>Magnoliopsida</taxon>
        <taxon>eudicotyledons</taxon>
        <taxon>Gunneridae</taxon>
        <taxon>Pentapetalae</taxon>
        <taxon>asterids</taxon>
        <taxon>lamiids</taxon>
        <taxon>Lamiales</taxon>
        <taxon>Orobanchaceae</taxon>
        <taxon>Buchnereae</taxon>
        <taxon>Striga</taxon>
    </lineage>
</organism>
<keyword evidence="4" id="KW-1185">Reference proteome</keyword>
<gene>
    <name evidence="3" type="ORF">SHERM_07339</name>
</gene>
<dbReference type="Proteomes" id="UP001153555">
    <property type="component" value="Unassembled WGS sequence"/>
</dbReference>
<protein>
    <submittedName>
        <fullName evidence="3">Uncharacterized protein</fullName>
    </submittedName>
</protein>
<name>A0A9N7NRC3_STRHE</name>
<evidence type="ECO:0000313" key="4">
    <source>
        <dbReference type="Proteomes" id="UP001153555"/>
    </source>
</evidence>